<gene>
    <name evidence="2" type="ORF">HHL10_25580</name>
</gene>
<dbReference type="InterPro" id="IPR012337">
    <property type="entry name" value="RNaseH-like_sf"/>
</dbReference>
<dbReference type="Pfam" id="PF00665">
    <property type="entry name" value="rve"/>
    <property type="match status" value="1"/>
</dbReference>
<keyword evidence="3" id="KW-1185">Reference proteome</keyword>
<proteinExistence type="predicted"/>
<dbReference type="AlphaFoldDB" id="A0A848FHM0"/>
<feature type="domain" description="Integrase catalytic" evidence="1">
    <location>
        <begin position="108"/>
        <end position="288"/>
    </location>
</feature>
<evidence type="ECO:0000313" key="3">
    <source>
        <dbReference type="Proteomes" id="UP000574067"/>
    </source>
</evidence>
<dbReference type="PROSITE" id="PS50994">
    <property type="entry name" value="INTEGRASE"/>
    <property type="match status" value="1"/>
</dbReference>
<dbReference type="InterPro" id="IPR001584">
    <property type="entry name" value="Integrase_cat-core"/>
</dbReference>
<dbReference type="Gene3D" id="3.30.420.10">
    <property type="entry name" value="Ribonuclease H-like superfamily/Ribonuclease H"/>
    <property type="match status" value="1"/>
</dbReference>
<accession>A0A848FHM0</accession>
<evidence type="ECO:0000313" key="2">
    <source>
        <dbReference type="EMBL" id="NML18345.1"/>
    </source>
</evidence>
<dbReference type="GO" id="GO:0003676">
    <property type="term" value="F:nucleic acid binding"/>
    <property type="evidence" value="ECO:0007669"/>
    <property type="project" value="InterPro"/>
</dbReference>
<dbReference type="GO" id="GO:0015074">
    <property type="term" value="P:DNA integration"/>
    <property type="evidence" value="ECO:0007669"/>
    <property type="project" value="InterPro"/>
</dbReference>
<dbReference type="RefSeq" id="WP_169163240.1">
    <property type="nucleotide sequence ID" value="NZ_JABBFW010000030.1"/>
</dbReference>
<sequence length="453" mass="51135">MLPAISAERRPGWRGIRKKLIVVWEASDRLCGKRLKALIPSLIEAMDRHGHLPLDPSMKQQLLRVSAATIDRLLSEVRASSSGERRRRSGIGTAIRRSVPVRTFSDWRNPPPGYLEVDMVEHCGPKTEGDYVRTLVLTDVNSGWTECLAMPVRNQTLIVEALNVTEATLPFKLLGIDTDNDSAFMNQTVFDHCKERGLEQTRSRPYKKNDQAWVEQKNGAILRRLVGYGRLSGLAATYALAELYSASRLYINFFQPSFKLKTKTRDGARVSKKYHPPATPCDRLLASPVVPGEVKAKLRKQFTELDPVRLLRDMRTAQQVLHEMVSRGPQDEPAEAASPADVSAFLAGLSSAWKSGEANPIRGRRRPVAPRWWRSRVDPFKHSWPVIEGWLIEKPSSTARELMDRLAAAVPEAYANKKQLRTLQRRIKAWRAQQLKELILGKLKKEASECALP</sequence>
<dbReference type="InterPro" id="IPR036397">
    <property type="entry name" value="RNaseH_sf"/>
</dbReference>
<evidence type="ECO:0000259" key="1">
    <source>
        <dbReference type="PROSITE" id="PS50994"/>
    </source>
</evidence>
<name>A0A848FHM0_9BURK</name>
<organism evidence="2 3">
    <name type="scientific">Azohydromonas caseinilytica</name>
    <dbReference type="NCBI Taxonomy" id="2728836"/>
    <lineage>
        <taxon>Bacteria</taxon>
        <taxon>Pseudomonadati</taxon>
        <taxon>Pseudomonadota</taxon>
        <taxon>Betaproteobacteria</taxon>
        <taxon>Burkholderiales</taxon>
        <taxon>Sphaerotilaceae</taxon>
        <taxon>Azohydromonas</taxon>
    </lineage>
</organism>
<dbReference type="Proteomes" id="UP000574067">
    <property type="component" value="Unassembled WGS sequence"/>
</dbReference>
<reference evidence="2 3" key="1">
    <citation type="submission" date="2020-04" db="EMBL/GenBank/DDBJ databases">
        <title>Azohydromonas sp. isolated from soil.</title>
        <authorList>
            <person name="Dahal R.H."/>
        </authorList>
    </citation>
    <scope>NUCLEOTIDE SEQUENCE [LARGE SCALE GENOMIC DNA]</scope>
    <source>
        <strain evidence="2 3">G-1-1-14</strain>
    </source>
</reference>
<dbReference type="SUPFAM" id="SSF53098">
    <property type="entry name" value="Ribonuclease H-like"/>
    <property type="match status" value="1"/>
</dbReference>
<protein>
    <submittedName>
        <fullName evidence="2">Transposase family protein</fullName>
    </submittedName>
</protein>
<comment type="caution">
    <text evidence="2">The sequence shown here is derived from an EMBL/GenBank/DDBJ whole genome shotgun (WGS) entry which is preliminary data.</text>
</comment>
<dbReference type="EMBL" id="JABBFW010000030">
    <property type="protein sequence ID" value="NML18345.1"/>
    <property type="molecule type" value="Genomic_DNA"/>
</dbReference>